<organism evidence="7 10">
    <name type="scientific">Aplysia californica</name>
    <name type="common">California sea hare</name>
    <dbReference type="NCBI Taxonomy" id="6500"/>
    <lineage>
        <taxon>Eukaryota</taxon>
        <taxon>Metazoa</taxon>
        <taxon>Spiralia</taxon>
        <taxon>Lophotrochozoa</taxon>
        <taxon>Mollusca</taxon>
        <taxon>Gastropoda</taxon>
        <taxon>Heterobranchia</taxon>
        <taxon>Euthyneura</taxon>
        <taxon>Tectipleura</taxon>
        <taxon>Aplysiida</taxon>
        <taxon>Aplysioidea</taxon>
        <taxon>Aplysiidae</taxon>
        <taxon>Aplysia</taxon>
    </lineage>
</organism>
<evidence type="ECO:0000256" key="2">
    <source>
        <dbReference type="ARBA" id="ARBA00023125"/>
    </source>
</evidence>
<feature type="compositionally biased region" description="Low complexity" evidence="4">
    <location>
        <begin position="210"/>
        <end position="227"/>
    </location>
</feature>
<sequence>MMEDGPSTSSFESTSLVIEETEEAGQDVVEEVKTADSSMLPVITEQVNMPDGEFVQLAHDGDEEKMPVEFKSEPTEISEIGGLDHFVTVTEVDSEPTVETSELNENTEMGTVMKTEVISSESADSSVPESIQQAVPQQFIILTRTAEGGAEPVEIQGMPSKYIRFEGADGQTYVFAVADDSSENSDSVKALPTQQIVPAKNVKVSRKRPASVSSPVTAAPATSPTSSRVKSTHNANTDGINQAWFTTRDDKNALHKEGHQWKQGQWTKEEVDVLETNINNYCKEHNIKDPAEVIFEMSKDERKDFYRTIALGIHRPLFSVYRRVTRMYDRKNHRGKYSTNEMKHLRVLRAKHGNDWAAIGVALGRSASSVKDKCRLMKDNCKSGKWYPEEEARLADAVYKLTGVKPSESITSGLSWASVAEHVGTRSEKQCRTKWLNYLNWKQQGGADWTRDDDQLLIEKVSNMNVNNDSEIDWVALSQDWKSVRSPQWLRGKWWALKRHIADYNKLSYPALLEQMKQVIYWNLKPKAGTRTIKGESQSEFFKNCFPVSITSGVDGSSSLALSYCPSEEEGGFQAFEVLQQWTPQVIGAVAQAGNAADGTAQGILSGEGHIIVHTLAPGLGENIQLNGQQQVIISSAGIHGEGEEGVEGQEMTIQVAADGLVQTDQGLHTLSSSEHLDSEIPNTFESGSEEIVAVSEFHGQPVTGEQDIMSHDVFETVTSEAGGDLGMGVASPTHTSSLMTSLKDPILMSSSDVECEKSQSAELTDEASGLMD</sequence>
<dbReference type="SUPFAM" id="SSF46689">
    <property type="entry name" value="Homeodomain-like"/>
    <property type="match status" value="3"/>
</dbReference>
<dbReference type="PROSITE" id="PS50090">
    <property type="entry name" value="MYB_LIKE"/>
    <property type="match status" value="2"/>
</dbReference>
<dbReference type="PANTHER" id="PTHR46380:SF2">
    <property type="entry name" value="CYCLIN-D-BINDING MYB-LIKE TRANSCRIPTION FACTOR 1"/>
    <property type="match status" value="1"/>
</dbReference>
<dbReference type="Pfam" id="PF20588">
    <property type="entry name" value="DMTF1_N"/>
    <property type="match status" value="1"/>
</dbReference>
<feature type="region of interest" description="Disordered" evidence="4">
    <location>
        <begin position="751"/>
        <end position="773"/>
    </location>
</feature>
<evidence type="ECO:0000313" key="9">
    <source>
        <dbReference type="RefSeq" id="XP_005089920.1"/>
    </source>
</evidence>
<reference evidence="8 9" key="1">
    <citation type="submission" date="2025-05" db="UniProtKB">
        <authorList>
            <consortium name="RefSeq"/>
        </authorList>
    </citation>
    <scope>IDENTIFICATION</scope>
</reference>
<evidence type="ECO:0000313" key="10">
    <source>
        <dbReference type="RefSeq" id="XP_005089921.1"/>
    </source>
</evidence>
<feature type="region of interest" description="Disordered" evidence="4">
    <location>
        <begin position="202"/>
        <end position="238"/>
    </location>
</feature>
<dbReference type="SMART" id="SM00717">
    <property type="entry name" value="SANT"/>
    <property type="match status" value="4"/>
</dbReference>
<keyword evidence="3" id="KW-0539">Nucleus</keyword>
<evidence type="ECO:0000259" key="5">
    <source>
        <dbReference type="PROSITE" id="PS50090"/>
    </source>
</evidence>
<feature type="domain" description="Myb-like" evidence="5">
    <location>
        <begin position="449"/>
        <end position="494"/>
    </location>
</feature>
<comment type="subcellular location">
    <subcellularLocation>
        <location evidence="1">Nucleus</location>
    </subcellularLocation>
</comment>
<dbReference type="RefSeq" id="XP_005089919.1">
    <property type="nucleotide sequence ID" value="XM_005089862.3"/>
</dbReference>
<dbReference type="Proteomes" id="UP000694888">
    <property type="component" value="Unplaced"/>
</dbReference>
<dbReference type="Pfam" id="PF00249">
    <property type="entry name" value="Myb_DNA-binding"/>
    <property type="match status" value="1"/>
</dbReference>
<dbReference type="RefSeq" id="XP_005089920.1">
    <property type="nucleotide sequence ID" value="XM_005089863.2"/>
</dbReference>
<dbReference type="RefSeq" id="XP_005089921.1">
    <property type="nucleotide sequence ID" value="XM_005089864.3"/>
</dbReference>
<dbReference type="Gene3D" id="1.10.10.60">
    <property type="entry name" value="Homeodomain-like"/>
    <property type="match status" value="2"/>
</dbReference>
<dbReference type="PANTHER" id="PTHR46380">
    <property type="entry name" value="CYCLIN-D-BINDING MYB-LIKE TRANSCRIPTION FACTOR 1"/>
    <property type="match status" value="1"/>
</dbReference>
<dbReference type="InterPro" id="IPR001005">
    <property type="entry name" value="SANT/Myb"/>
</dbReference>
<protein>
    <submittedName>
        <fullName evidence="8 9">Cyclin-D-binding Myb-like transcription factor 1</fullName>
    </submittedName>
</protein>
<dbReference type="InterPro" id="IPR017930">
    <property type="entry name" value="Myb_dom"/>
</dbReference>
<dbReference type="InterPro" id="IPR051651">
    <property type="entry name" value="DMTF1_DNA-bind_reg"/>
</dbReference>
<feature type="domain" description="HTH myb-type" evidence="6">
    <location>
        <begin position="378"/>
        <end position="443"/>
    </location>
</feature>
<gene>
    <name evidence="8 9 10" type="primary">LOC101864663</name>
</gene>
<evidence type="ECO:0000259" key="6">
    <source>
        <dbReference type="PROSITE" id="PS51294"/>
    </source>
</evidence>
<evidence type="ECO:0000313" key="8">
    <source>
        <dbReference type="RefSeq" id="XP_005089919.1"/>
    </source>
</evidence>
<evidence type="ECO:0000256" key="4">
    <source>
        <dbReference type="SAM" id="MobiDB-lite"/>
    </source>
</evidence>
<feature type="compositionally biased region" description="Polar residues" evidence="4">
    <location>
        <begin position="228"/>
        <end position="238"/>
    </location>
</feature>
<evidence type="ECO:0000256" key="3">
    <source>
        <dbReference type="ARBA" id="ARBA00023242"/>
    </source>
</evidence>
<dbReference type="InterPro" id="IPR009057">
    <property type="entry name" value="Homeodomain-like_sf"/>
</dbReference>
<evidence type="ECO:0000313" key="7">
    <source>
        <dbReference type="Proteomes" id="UP000694888"/>
    </source>
</evidence>
<name>A0ABM0JBL2_APLCA</name>
<dbReference type="GeneID" id="101864663"/>
<keyword evidence="7" id="KW-1185">Reference proteome</keyword>
<dbReference type="CDD" id="cd00167">
    <property type="entry name" value="SANT"/>
    <property type="match status" value="1"/>
</dbReference>
<keyword evidence="2" id="KW-0238">DNA-binding</keyword>
<evidence type="ECO:0000256" key="1">
    <source>
        <dbReference type="ARBA" id="ARBA00004123"/>
    </source>
</evidence>
<accession>A0ABM0JBL2</accession>
<feature type="domain" description="Myb-like" evidence="5">
    <location>
        <begin position="378"/>
        <end position="439"/>
    </location>
</feature>
<dbReference type="InterPro" id="IPR046775">
    <property type="entry name" value="DMTF1_N"/>
</dbReference>
<proteinExistence type="predicted"/>
<dbReference type="PROSITE" id="PS51294">
    <property type="entry name" value="HTH_MYB"/>
    <property type="match status" value="1"/>
</dbReference>